<accession>A0ABR7TX42</accession>
<keyword evidence="3" id="KW-1185">Reference proteome</keyword>
<protein>
    <submittedName>
        <fullName evidence="2">Uncharacterized protein</fullName>
    </submittedName>
</protein>
<evidence type="ECO:0000256" key="1">
    <source>
        <dbReference type="SAM" id="SignalP"/>
    </source>
</evidence>
<dbReference type="Proteomes" id="UP000659124">
    <property type="component" value="Unassembled WGS sequence"/>
</dbReference>
<organism evidence="2 3">
    <name type="scientific">Chitinophaga qingshengii</name>
    <dbReference type="NCBI Taxonomy" id="1569794"/>
    <lineage>
        <taxon>Bacteria</taxon>
        <taxon>Pseudomonadati</taxon>
        <taxon>Bacteroidota</taxon>
        <taxon>Chitinophagia</taxon>
        <taxon>Chitinophagales</taxon>
        <taxon>Chitinophagaceae</taxon>
        <taxon>Chitinophaga</taxon>
    </lineage>
</organism>
<reference evidence="2 3" key="1">
    <citation type="submission" date="2020-09" db="EMBL/GenBank/DDBJ databases">
        <title>Genome sequences of type strains of Chitinophaga qingshengii and Chitinophaga varians.</title>
        <authorList>
            <person name="Kittiwongwattana C."/>
        </authorList>
    </citation>
    <scope>NUCLEOTIDE SEQUENCE [LARGE SCALE GENOMIC DNA]</scope>
    <source>
        <strain evidence="2 3">JCM 30026</strain>
    </source>
</reference>
<comment type="caution">
    <text evidence="2">The sequence shown here is derived from an EMBL/GenBank/DDBJ whole genome shotgun (WGS) entry which is preliminary data.</text>
</comment>
<feature type="chain" id="PRO_5047130520" evidence="1">
    <location>
        <begin position="27"/>
        <end position="165"/>
    </location>
</feature>
<dbReference type="RefSeq" id="WP_188092140.1">
    <property type="nucleotide sequence ID" value="NZ_JACVFC010000007.1"/>
</dbReference>
<keyword evidence="1" id="KW-0732">Signal</keyword>
<gene>
    <name evidence="2" type="ORF">ICL07_32010</name>
</gene>
<dbReference type="EMBL" id="JACVFC010000007">
    <property type="protein sequence ID" value="MBC9935047.1"/>
    <property type="molecule type" value="Genomic_DNA"/>
</dbReference>
<feature type="signal peptide" evidence="1">
    <location>
        <begin position="1"/>
        <end position="26"/>
    </location>
</feature>
<proteinExistence type="predicted"/>
<name>A0ABR7TX42_9BACT</name>
<sequence>MLRCCLCALIFAVCFMMMPFAGQAQADTAVFNRYYEKAYRAMNFDKVITQTKTPVIVMVYTVEKGKKIISYFPEQVPDTLIQCAKGAEKVIMETDWKAIFPALNPRKPFCIVQPVAVLEMENDRIDHKRLYSVINNSFSFWRQMKYPIWVCMPMQIIYVPTRLLD</sequence>
<evidence type="ECO:0000313" key="2">
    <source>
        <dbReference type="EMBL" id="MBC9935047.1"/>
    </source>
</evidence>
<evidence type="ECO:0000313" key="3">
    <source>
        <dbReference type="Proteomes" id="UP000659124"/>
    </source>
</evidence>